<evidence type="ECO:0000313" key="2">
    <source>
        <dbReference type="Proteomes" id="UP000095472"/>
    </source>
</evidence>
<reference evidence="1 2" key="1">
    <citation type="journal article" date="2016" name="Genome Announc.">
        <title>Draft Genome Sequence of the Thermotolerant Cyanobacterium Desertifilum sp. IPPAS B-1220.</title>
        <authorList>
            <person name="Mironov K.S."/>
            <person name="Sinetova M.A."/>
            <person name="Bolatkhan K."/>
            <person name="Zayadan B.K."/>
            <person name="Ustinova V.V."/>
            <person name="Kupriyanova E.V."/>
            <person name="Skrypnik A.N."/>
            <person name="Gogoleva N.E."/>
            <person name="Gogolev Y.V."/>
            <person name="Los D.A."/>
        </authorList>
    </citation>
    <scope>NUCLEOTIDE SEQUENCE [LARGE SCALE GENOMIC DNA]</scope>
    <source>
        <strain evidence="1 2">IPPAS B-1220</strain>
    </source>
</reference>
<sequence length="146" mass="15665">MELEEQKGWRLTTASTPPEWGLITLRQSSYLDTTPDLETARFGLNGGAIDIRGRGLTLQEGSSIETGTGSFGQGENLTVRTTEFVDLLGVSSELNFPNPGLYSNASGERAIAGDIIVETERLRLANGARLQSGVNARVDPITSEPI</sequence>
<organism evidence="1 2">
    <name type="scientific">Desertifilum tharense IPPAS B-1220</name>
    <dbReference type="NCBI Taxonomy" id="1781255"/>
    <lineage>
        <taxon>Bacteria</taxon>
        <taxon>Bacillati</taxon>
        <taxon>Cyanobacteriota</taxon>
        <taxon>Cyanophyceae</taxon>
        <taxon>Desertifilales</taxon>
        <taxon>Desertifilaceae</taxon>
        <taxon>Desertifilum</taxon>
    </lineage>
</organism>
<protein>
    <submittedName>
        <fullName evidence="1">Uncharacterized protein</fullName>
    </submittedName>
</protein>
<accession>A0ACD5GN20</accession>
<keyword evidence="2" id="KW-1185">Reference proteome</keyword>
<gene>
    <name evidence="1" type="ORF">BH720_019585</name>
</gene>
<name>A0ACD5GN20_9CYAN</name>
<evidence type="ECO:0000313" key="1">
    <source>
        <dbReference type="EMBL" id="XPM62084.1"/>
    </source>
</evidence>
<dbReference type="EMBL" id="CP182909">
    <property type="protein sequence ID" value="XPM62084.1"/>
    <property type="molecule type" value="Genomic_DNA"/>
</dbReference>
<proteinExistence type="predicted"/>
<dbReference type="Proteomes" id="UP000095472">
    <property type="component" value="Chromosome"/>
</dbReference>